<accession>A0ABT3QV67</accession>
<keyword evidence="2" id="KW-1185">Reference proteome</keyword>
<reference evidence="1 2" key="1">
    <citation type="journal article" date="2016" name="Int. J. Syst. Evol. Microbiol.">
        <title>Labrenzia salina sp. nov., isolated from the rhizosphere of the halophyte Arthrocnemum macrostachyum.</title>
        <authorList>
            <person name="Camacho M."/>
            <person name="Redondo-Gomez S."/>
            <person name="Rodriguez-Llorente I."/>
            <person name="Rohde M."/>
            <person name="Sproer C."/>
            <person name="Schumann P."/>
            <person name="Klenk H.P."/>
            <person name="Montero-Calasanz M.D.C."/>
        </authorList>
    </citation>
    <scope>NUCLEOTIDE SEQUENCE [LARGE SCALE GENOMIC DNA]</scope>
    <source>
        <strain evidence="1 2">DSM 29163</strain>
    </source>
</reference>
<dbReference type="RefSeq" id="WP_265960524.1">
    <property type="nucleotide sequence ID" value="NZ_JAPEVI010000001.1"/>
</dbReference>
<sequence>MALGDDFEHPLTIDEEDKLADKGMLAVVCEIQKPHSNSHKLRLKSDYLQRDRNHPRRITSNFRV</sequence>
<gene>
    <name evidence="1" type="ORF">ON753_00150</name>
</gene>
<comment type="caution">
    <text evidence="1">The sequence shown here is derived from an EMBL/GenBank/DDBJ whole genome shotgun (WGS) entry which is preliminary data.</text>
</comment>
<evidence type="ECO:0000313" key="2">
    <source>
        <dbReference type="Proteomes" id="UP001300261"/>
    </source>
</evidence>
<organism evidence="1 2">
    <name type="scientific">Roseibium salinum</name>
    <dbReference type="NCBI Taxonomy" id="1604349"/>
    <lineage>
        <taxon>Bacteria</taxon>
        <taxon>Pseudomonadati</taxon>
        <taxon>Pseudomonadota</taxon>
        <taxon>Alphaproteobacteria</taxon>
        <taxon>Hyphomicrobiales</taxon>
        <taxon>Stappiaceae</taxon>
        <taxon>Roseibium</taxon>
    </lineage>
</organism>
<dbReference type="EMBL" id="JAPEVI010000001">
    <property type="protein sequence ID" value="MCX2720825.1"/>
    <property type="molecule type" value="Genomic_DNA"/>
</dbReference>
<dbReference type="Proteomes" id="UP001300261">
    <property type="component" value="Unassembled WGS sequence"/>
</dbReference>
<proteinExistence type="predicted"/>
<evidence type="ECO:0000313" key="1">
    <source>
        <dbReference type="EMBL" id="MCX2720825.1"/>
    </source>
</evidence>
<name>A0ABT3QV67_9HYPH</name>
<protein>
    <submittedName>
        <fullName evidence="1">Uncharacterized protein</fullName>
    </submittedName>
</protein>